<evidence type="ECO:0000256" key="5">
    <source>
        <dbReference type="PROSITE-ProRule" id="PRU10007"/>
    </source>
</evidence>
<feature type="active site" evidence="5">
    <location>
        <position position="255"/>
    </location>
</feature>
<evidence type="ECO:0000259" key="7">
    <source>
        <dbReference type="Pfam" id="PF00171"/>
    </source>
</evidence>
<dbReference type="FunFam" id="3.40.605.10:FF:000007">
    <property type="entry name" value="NAD/NADP-dependent betaine aldehyde dehydrogenase"/>
    <property type="match status" value="1"/>
</dbReference>
<comment type="catalytic activity">
    <reaction evidence="4">
        <text>an aldehyde + NAD(+) + H2O = a carboxylate + NADH + 2 H(+)</text>
        <dbReference type="Rhea" id="RHEA:16185"/>
        <dbReference type="ChEBI" id="CHEBI:15377"/>
        <dbReference type="ChEBI" id="CHEBI:15378"/>
        <dbReference type="ChEBI" id="CHEBI:17478"/>
        <dbReference type="ChEBI" id="CHEBI:29067"/>
        <dbReference type="ChEBI" id="CHEBI:57540"/>
        <dbReference type="ChEBI" id="CHEBI:57945"/>
        <dbReference type="EC" id="1.2.1.3"/>
    </reaction>
</comment>
<dbReference type="InterPro" id="IPR044086">
    <property type="entry name" value="LUC3-like"/>
</dbReference>
<dbReference type="PANTHER" id="PTHR11699">
    <property type="entry name" value="ALDEHYDE DEHYDROGENASE-RELATED"/>
    <property type="match status" value="1"/>
</dbReference>
<dbReference type="GO" id="GO:0004029">
    <property type="term" value="F:aldehyde dehydrogenase (NAD+) activity"/>
    <property type="evidence" value="ECO:0007669"/>
    <property type="project" value="UniProtKB-EC"/>
</dbReference>
<accession>A0A4Z0YRI5</accession>
<dbReference type="Proteomes" id="UP000297716">
    <property type="component" value="Unassembled WGS sequence"/>
</dbReference>
<dbReference type="OrthoDB" id="310895at2759"/>
<evidence type="ECO:0000256" key="3">
    <source>
        <dbReference type="ARBA" id="ARBA00024226"/>
    </source>
</evidence>
<dbReference type="AlphaFoldDB" id="A0A4Z0YRI5"/>
<sequence>MSKHDANEAPLEFTIFHNVVNGKLVSSSSGETYHSINPSTLQANPEVPLSTYDDVNRAVDAARAAAESWAQTPWAERKKKLEDFAAALEAQTETFSEMLVKENGKPLFWARIEVQSCVKWIRGTCELSLPDNVIEDTEERRVIERYTPLGVAAGIVPWNFPLMLSFFKIPAALLTGNVFILKPSPFTPYCCLKVAEMGLRFFPPGVLQALSGDDRLGPWITAHPGVDKIAFTGSISTGKKILQTCSGSLKRVTLEMGGNDPAIICGDVDIAAITPKVAMISFVNSGQLCMAVKRVYVHESIYEAFLASIVEFVENNLKVGDGFEENSFIGPITHQAQFDRVKDLMADIKKNKFKIATRGSQDTSQQGLFISPIILDNPPEDSRPVVDEPFGPILPLLVWKDESDVVQRANNTEYGLGASVWSKDVGQANRIASKLKAGSIWINTHGELEPNVAFGCHKSSGHGVECGVEGLRAYCNVQSVYSRLG</sequence>
<dbReference type="Pfam" id="PF00171">
    <property type="entry name" value="Aldedh"/>
    <property type="match status" value="1"/>
</dbReference>
<feature type="domain" description="Aldehyde dehydrogenase" evidence="7">
    <location>
        <begin position="26"/>
        <end position="480"/>
    </location>
</feature>
<evidence type="ECO:0000256" key="2">
    <source>
        <dbReference type="ARBA" id="ARBA00023002"/>
    </source>
</evidence>
<dbReference type="PROSITE" id="PS00687">
    <property type="entry name" value="ALDEHYDE_DEHYDR_GLU"/>
    <property type="match status" value="1"/>
</dbReference>
<comment type="caution">
    <text evidence="8">The sequence shown here is derived from an EMBL/GenBank/DDBJ whole genome shotgun (WGS) entry which is preliminary data.</text>
</comment>
<proteinExistence type="inferred from homology"/>
<evidence type="ECO:0000256" key="6">
    <source>
        <dbReference type="RuleBase" id="RU003345"/>
    </source>
</evidence>
<dbReference type="InterPro" id="IPR016162">
    <property type="entry name" value="Ald_DH_N"/>
</dbReference>
<comment type="similarity">
    <text evidence="1 6">Belongs to the aldehyde dehydrogenase family.</text>
</comment>
<dbReference type="InterPro" id="IPR015590">
    <property type="entry name" value="Aldehyde_DH_dom"/>
</dbReference>
<dbReference type="InterPro" id="IPR029510">
    <property type="entry name" value="Ald_DH_CS_GLU"/>
</dbReference>
<protein>
    <recommendedName>
        <fullName evidence="3">aldehyde dehydrogenase (NAD(+))</fullName>
        <ecNumber evidence="3">1.2.1.3</ecNumber>
    </recommendedName>
</protein>
<dbReference type="EMBL" id="SKBN01000025">
    <property type="protein sequence ID" value="TGJ86594.1"/>
    <property type="molecule type" value="Genomic_DNA"/>
</dbReference>
<evidence type="ECO:0000313" key="9">
    <source>
        <dbReference type="Proteomes" id="UP000297716"/>
    </source>
</evidence>
<dbReference type="CDD" id="cd07106">
    <property type="entry name" value="ALDH_AldA-AAD23400"/>
    <property type="match status" value="1"/>
</dbReference>
<organism evidence="8 9">
    <name type="scientific">Xylaria hypoxylon</name>
    <dbReference type="NCBI Taxonomy" id="37992"/>
    <lineage>
        <taxon>Eukaryota</taxon>
        <taxon>Fungi</taxon>
        <taxon>Dikarya</taxon>
        <taxon>Ascomycota</taxon>
        <taxon>Pezizomycotina</taxon>
        <taxon>Sordariomycetes</taxon>
        <taxon>Xylariomycetidae</taxon>
        <taxon>Xylariales</taxon>
        <taxon>Xylariaceae</taxon>
        <taxon>Xylaria</taxon>
    </lineage>
</organism>
<evidence type="ECO:0000313" key="8">
    <source>
        <dbReference type="EMBL" id="TGJ86594.1"/>
    </source>
</evidence>
<dbReference type="Gene3D" id="3.40.605.10">
    <property type="entry name" value="Aldehyde Dehydrogenase, Chain A, domain 1"/>
    <property type="match status" value="1"/>
</dbReference>
<dbReference type="SUPFAM" id="SSF53720">
    <property type="entry name" value="ALDH-like"/>
    <property type="match status" value="1"/>
</dbReference>
<dbReference type="EC" id="1.2.1.3" evidence="3"/>
<keyword evidence="9" id="KW-1185">Reference proteome</keyword>
<reference evidence="8 9" key="1">
    <citation type="submission" date="2019-03" db="EMBL/GenBank/DDBJ databases">
        <title>Draft genome sequence of Xylaria hypoxylon DSM 108379, a ubiquitous saprotrophic-parasitic fungi on hardwood.</title>
        <authorList>
            <person name="Buettner E."/>
            <person name="Leonhardt S."/>
            <person name="Gebauer A.M."/>
            <person name="Liers C."/>
            <person name="Hofrichter M."/>
            <person name="Kellner H."/>
        </authorList>
    </citation>
    <scope>NUCLEOTIDE SEQUENCE [LARGE SCALE GENOMIC DNA]</scope>
    <source>
        <strain evidence="8 9">DSM 108379</strain>
    </source>
</reference>
<gene>
    <name evidence="8" type="ORF">E0Z10_g2197</name>
</gene>
<dbReference type="InterPro" id="IPR016161">
    <property type="entry name" value="Ald_DH/histidinol_DH"/>
</dbReference>
<evidence type="ECO:0000256" key="4">
    <source>
        <dbReference type="ARBA" id="ARBA00049194"/>
    </source>
</evidence>
<name>A0A4Z0YRI5_9PEZI</name>
<dbReference type="STRING" id="37992.A0A4Z0YRI5"/>
<dbReference type="InterPro" id="IPR016163">
    <property type="entry name" value="Ald_DH_C"/>
</dbReference>
<evidence type="ECO:0000256" key="1">
    <source>
        <dbReference type="ARBA" id="ARBA00009986"/>
    </source>
</evidence>
<dbReference type="Gene3D" id="3.40.309.10">
    <property type="entry name" value="Aldehyde Dehydrogenase, Chain A, domain 2"/>
    <property type="match status" value="1"/>
</dbReference>
<keyword evidence="2 6" id="KW-0560">Oxidoreductase</keyword>